<dbReference type="EMBL" id="JANBTW010000127">
    <property type="protein sequence ID" value="KAJ2670308.1"/>
    <property type="molecule type" value="Genomic_DNA"/>
</dbReference>
<protein>
    <submittedName>
        <fullName evidence="1">Uncharacterized protein</fullName>
    </submittedName>
</protein>
<organism evidence="1 2">
    <name type="scientific">Coemansia spiralis</name>
    <dbReference type="NCBI Taxonomy" id="417178"/>
    <lineage>
        <taxon>Eukaryota</taxon>
        <taxon>Fungi</taxon>
        <taxon>Fungi incertae sedis</taxon>
        <taxon>Zoopagomycota</taxon>
        <taxon>Kickxellomycotina</taxon>
        <taxon>Kickxellomycetes</taxon>
        <taxon>Kickxellales</taxon>
        <taxon>Kickxellaceae</taxon>
        <taxon>Coemansia</taxon>
    </lineage>
</organism>
<evidence type="ECO:0000313" key="1">
    <source>
        <dbReference type="EMBL" id="KAJ2670308.1"/>
    </source>
</evidence>
<gene>
    <name evidence="1" type="ORF">GGI25_005890</name>
</gene>
<evidence type="ECO:0000313" key="2">
    <source>
        <dbReference type="Proteomes" id="UP001151518"/>
    </source>
</evidence>
<proteinExistence type="predicted"/>
<dbReference type="AlphaFoldDB" id="A0A9W8G3Q4"/>
<accession>A0A9W8G3Q4</accession>
<dbReference type="Proteomes" id="UP001151518">
    <property type="component" value="Unassembled WGS sequence"/>
</dbReference>
<name>A0A9W8G3Q4_9FUNG</name>
<reference evidence="1" key="1">
    <citation type="submission" date="2022-07" db="EMBL/GenBank/DDBJ databases">
        <title>Phylogenomic reconstructions and comparative analyses of Kickxellomycotina fungi.</title>
        <authorList>
            <person name="Reynolds N.K."/>
            <person name="Stajich J.E."/>
            <person name="Barry K."/>
            <person name="Grigoriev I.V."/>
            <person name="Crous P."/>
            <person name="Smith M.E."/>
        </authorList>
    </citation>
    <scope>NUCLEOTIDE SEQUENCE</scope>
    <source>
        <strain evidence="1">NRRL 3115</strain>
    </source>
</reference>
<comment type="caution">
    <text evidence="1">The sequence shown here is derived from an EMBL/GenBank/DDBJ whole genome shotgun (WGS) entry which is preliminary data.</text>
</comment>
<sequence>MAARPGQYQAELDIEKRLIGYVRMVQWNALAPATKLTPTEKPTTPVPAAEGFSRDSIQRSVHIFLDATNMARTAPHRWTQRNSRRTTKQLDHNRGSFAIKALHGNIPTMVRQRGWYNEACSESEMQLCPRGCGKKEDQ</sequence>